<reference evidence="1" key="1">
    <citation type="journal article" date="2020" name="Nature">
        <title>Giant virus diversity and host interactions through global metagenomics.</title>
        <authorList>
            <person name="Schulz F."/>
            <person name="Roux S."/>
            <person name="Paez-Espino D."/>
            <person name="Jungbluth S."/>
            <person name="Walsh D.A."/>
            <person name="Denef V.J."/>
            <person name="McMahon K.D."/>
            <person name="Konstantinidis K.T."/>
            <person name="Eloe-Fadrosh E.A."/>
            <person name="Kyrpides N.C."/>
            <person name="Woyke T."/>
        </authorList>
    </citation>
    <scope>NUCLEOTIDE SEQUENCE</scope>
    <source>
        <strain evidence="1">GVMAG-S-1101182-85</strain>
    </source>
</reference>
<protein>
    <recommendedName>
        <fullName evidence="2">Major capsid protein N-terminal domain-containing protein</fullName>
    </recommendedName>
</protein>
<dbReference type="SUPFAM" id="SSF49749">
    <property type="entry name" value="Group II dsDNA viruses VP"/>
    <property type="match status" value="1"/>
</dbReference>
<evidence type="ECO:0008006" key="2">
    <source>
        <dbReference type="Google" id="ProtNLM"/>
    </source>
</evidence>
<evidence type="ECO:0000313" key="1">
    <source>
        <dbReference type="EMBL" id="QHU14176.1"/>
    </source>
</evidence>
<dbReference type="InterPro" id="IPR016112">
    <property type="entry name" value="VP_dsDNA_II"/>
</dbReference>
<dbReference type="AlphaFoldDB" id="A0A6C0KAR6"/>
<accession>A0A6C0KAR6</accession>
<name>A0A6C0KAR6_9ZZZZ</name>
<dbReference type="EMBL" id="MN740832">
    <property type="protein sequence ID" value="QHU14176.1"/>
    <property type="molecule type" value="Genomic_DNA"/>
</dbReference>
<sequence>MDRPATSSEGSLYELVARGQKDVFFMNQKEDAVVPFSYTMDTWPATINETRLSQPLNTVDFGRSVEWEFEIFGDVLKSVAFVIELPTWLPIYFANLNKSTTIRDASGVSYGYCQGIGAFLFESIQFYQDQLLLQEFSGDFLYAWTHLYGTLNQEALALKEFGAHTGSVLDIQHNATPSTLYLRLPLIGAAHVDDGGLPFVALPGQKYRLRCKLRKLEDLVESSDSQVKPTPWTRTDLVCTDINSTVSSITPVKRETIGKPVISLETTQQYIRQDLQKELKQSEIQIPFLRPFENKLTLDPTDYVSVGNGGTSYVTKRIDGRHPAEGVLVFFQSQYDIDRNRLWSLQNPYNQGPFYNTLKLIVAGKDRETEWPSDIWENLSPFTKSEKTSGLNLSWLSVNYGPSYGYRAPENRSPSGTLNFTIADKPTLYLNITDTLSSSLSGQKRTIIRAVTIGWGLYIVSEDRGTLRFAN</sequence>
<dbReference type="Gene3D" id="2.70.9.10">
    <property type="entry name" value="Adenovirus Type 2 Hexon, domain 4"/>
    <property type="match status" value="1"/>
</dbReference>
<proteinExistence type="predicted"/>
<organism evidence="1">
    <name type="scientific">viral metagenome</name>
    <dbReference type="NCBI Taxonomy" id="1070528"/>
    <lineage>
        <taxon>unclassified sequences</taxon>
        <taxon>metagenomes</taxon>
        <taxon>organismal metagenomes</taxon>
    </lineage>
</organism>